<dbReference type="AlphaFoldDB" id="A0A5B0T2A6"/>
<sequence length="67" mass="7575">MPAYFVPLLTSLSESKCDNRTLLIPRRSVDLSGYLLTIIMLNKEKGIFSTGFCDVHQLITLNKKMQA</sequence>
<comment type="caution">
    <text evidence="1">The sequence shown here is derived from an EMBL/GenBank/DDBJ whole genome shotgun (WGS) entry which is preliminary data.</text>
</comment>
<name>A0A5B0T2A6_9ENTR</name>
<reference evidence="1 2" key="1">
    <citation type="submission" date="2019-08" db="EMBL/GenBank/DDBJ databases">
        <title>Draft genome sequence of Citrobacter portucalensis strain isolated from green turtle.</title>
        <authorList>
            <person name="Fernandes M.R."/>
            <person name="Sellera F.P."/>
            <person name="Goldeberg D.W."/>
            <person name="Costa D.C."/>
            <person name="Lincopan N."/>
        </authorList>
    </citation>
    <scope>NUCLEOTIDE SEQUENCE [LARGE SCALE GENOMIC DNA]</scope>
    <source>
        <strain evidence="1 2">TV06</strain>
    </source>
</reference>
<dbReference type="EMBL" id="VTZD01000014">
    <property type="protein sequence ID" value="KAA1143729.1"/>
    <property type="molecule type" value="Genomic_DNA"/>
</dbReference>
<evidence type="ECO:0000313" key="1">
    <source>
        <dbReference type="EMBL" id="KAA1143729.1"/>
    </source>
</evidence>
<gene>
    <name evidence="1" type="ORF">D3H66_12515</name>
</gene>
<proteinExistence type="predicted"/>
<organism evidence="1 2">
    <name type="scientific">Citrobacter portucalensis</name>
    <dbReference type="NCBI Taxonomy" id="1639133"/>
    <lineage>
        <taxon>Bacteria</taxon>
        <taxon>Pseudomonadati</taxon>
        <taxon>Pseudomonadota</taxon>
        <taxon>Gammaproteobacteria</taxon>
        <taxon>Enterobacterales</taxon>
        <taxon>Enterobacteriaceae</taxon>
        <taxon>Citrobacter</taxon>
        <taxon>Citrobacter freundii complex</taxon>
    </lineage>
</organism>
<accession>A0A5B0T2A6</accession>
<protein>
    <submittedName>
        <fullName evidence="1">Uncharacterized protein</fullName>
    </submittedName>
</protein>
<evidence type="ECO:0000313" key="2">
    <source>
        <dbReference type="Proteomes" id="UP000323297"/>
    </source>
</evidence>
<dbReference type="Proteomes" id="UP000323297">
    <property type="component" value="Unassembled WGS sequence"/>
</dbReference>